<evidence type="ECO:0000313" key="3">
    <source>
        <dbReference type="Proteomes" id="UP000326678"/>
    </source>
</evidence>
<dbReference type="GO" id="GO:0016740">
    <property type="term" value="F:transferase activity"/>
    <property type="evidence" value="ECO:0007669"/>
    <property type="project" value="UniProtKB-KW"/>
</dbReference>
<dbReference type="Pfam" id="PF10111">
    <property type="entry name" value="Glyco_tranf_2_2"/>
    <property type="match status" value="1"/>
</dbReference>
<accession>A0A5P8W6D1</accession>
<proteinExistence type="predicted"/>
<feature type="domain" description="Glycosyltransferase 2-like prokaryotic type" evidence="1">
    <location>
        <begin position="13"/>
        <end position="248"/>
    </location>
</feature>
<name>A0A5P8W6D1_9NOSO</name>
<dbReference type="InterPro" id="IPR050834">
    <property type="entry name" value="Glycosyltransf_2"/>
</dbReference>
<protein>
    <submittedName>
        <fullName evidence="2">Glycosyl transferase family A</fullName>
    </submittedName>
</protein>
<evidence type="ECO:0000313" key="2">
    <source>
        <dbReference type="EMBL" id="QFS48210.1"/>
    </source>
</evidence>
<dbReference type="AlphaFoldDB" id="A0A5P8W6D1"/>
<dbReference type="EMBL" id="CP045226">
    <property type="protein sequence ID" value="QFS48210.1"/>
    <property type="molecule type" value="Genomic_DNA"/>
</dbReference>
<dbReference type="PANTHER" id="PTHR43685">
    <property type="entry name" value="GLYCOSYLTRANSFERASE"/>
    <property type="match status" value="1"/>
</dbReference>
<dbReference type="Gene3D" id="3.90.550.10">
    <property type="entry name" value="Spore Coat Polysaccharide Biosynthesis Protein SpsA, Chain A"/>
    <property type="match status" value="1"/>
</dbReference>
<dbReference type="CDD" id="cd00761">
    <property type="entry name" value="Glyco_tranf_GTA_type"/>
    <property type="match status" value="1"/>
</dbReference>
<keyword evidence="3" id="KW-1185">Reference proteome</keyword>
<dbReference type="InterPro" id="IPR019290">
    <property type="entry name" value="GlycosylTrfase-like_prok"/>
</dbReference>
<dbReference type="InterPro" id="IPR029044">
    <property type="entry name" value="Nucleotide-diphossugar_trans"/>
</dbReference>
<dbReference type="RefSeq" id="WP_152590115.1">
    <property type="nucleotide sequence ID" value="NZ_CP045226.1"/>
</dbReference>
<sequence length="360" mass="40762">MIKSTSRKLPKTSVIIPAYNSEKTIKHTIQSVLNQTFTDLELIVINDGSQDSTLEVVTQIQDSRIKVFSYPNAGGNVSRNRGLHVAVGEFVSFLDADDIWTPDKLNSQLKALQENITAKVAYSWTDYIDENGEFILSGKRINLNGNVYDNLLLNNFLENGSNPLICRKALITLGGFDESLCAAQDWDMWLRLASKFDFICVPSVQILYRISANSVSSNLVRQEKSCLQVLERAYKQRSSIQDAPARSTLKHNWNISIANLYKYLTCKALQKPFNKKKGLAAAIFLWKYFLYDSSRLQNINFTLKLSLKILIIFIVPTLLDNTTKQRQVRRQEAETLLNGWVVEKRSEDKKGYSGAVTVSS</sequence>
<keyword evidence="2" id="KW-0808">Transferase</keyword>
<dbReference type="PANTHER" id="PTHR43685:SF2">
    <property type="entry name" value="GLYCOSYLTRANSFERASE 2-LIKE DOMAIN-CONTAINING PROTEIN"/>
    <property type="match status" value="1"/>
</dbReference>
<gene>
    <name evidence="2" type="ORF">GXM_05702</name>
</gene>
<reference evidence="2 3" key="1">
    <citation type="submission" date="2019-10" db="EMBL/GenBank/DDBJ databases">
        <title>Genomic and transcriptomic insights into the perfect genentic adaptation of a filamentous nitrogen-fixing cyanobacterium to rice fields.</title>
        <authorList>
            <person name="Chen Z."/>
        </authorList>
    </citation>
    <scope>NUCLEOTIDE SEQUENCE [LARGE SCALE GENOMIC DNA]</scope>
    <source>
        <strain evidence="2">CCNUC1</strain>
    </source>
</reference>
<organism evidence="2 3">
    <name type="scientific">Nostoc sphaeroides CCNUC1</name>
    <dbReference type="NCBI Taxonomy" id="2653204"/>
    <lineage>
        <taxon>Bacteria</taxon>
        <taxon>Bacillati</taxon>
        <taxon>Cyanobacteriota</taxon>
        <taxon>Cyanophyceae</taxon>
        <taxon>Nostocales</taxon>
        <taxon>Nostocaceae</taxon>
        <taxon>Nostoc</taxon>
    </lineage>
</organism>
<dbReference type="Proteomes" id="UP000326678">
    <property type="component" value="Chromosome Gxm1"/>
</dbReference>
<dbReference type="SUPFAM" id="SSF53448">
    <property type="entry name" value="Nucleotide-diphospho-sugar transferases"/>
    <property type="match status" value="1"/>
</dbReference>
<evidence type="ECO:0000259" key="1">
    <source>
        <dbReference type="Pfam" id="PF10111"/>
    </source>
</evidence>
<dbReference type="KEGG" id="nsh:GXM_05702"/>